<sequence length="147" mass="16834">MKLTCEITRVENPNEQQSGRKPARHDHLAWSEDPPFLRELYSLFPKAINTGCTPSGPAPFLVFICFSFFCTHLCSIRGQLRHKLFWSRTRKFSDMYSVSESSSPRVLYTDEKCSANISHIWLTSDEFTEPFVISLGYALDPPRLALA</sequence>
<proteinExistence type="predicted"/>
<name>A0A2H1VW91_SPOFR</name>
<accession>A0A2H1VW91</accession>
<evidence type="ECO:0000313" key="1">
    <source>
        <dbReference type="EMBL" id="SOQ45121.1"/>
    </source>
</evidence>
<protein>
    <submittedName>
        <fullName evidence="1">SFRICE_041509</fullName>
    </submittedName>
</protein>
<reference evidence="1" key="1">
    <citation type="submission" date="2016-07" db="EMBL/GenBank/DDBJ databases">
        <authorList>
            <person name="Bretaudeau A."/>
        </authorList>
    </citation>
    <scope>NUCLEOTIDE SEQUENCE</scope>
    <source>
        <strain evidence="1">Rice</strain>
        <tissue evidence="1">Whole body</tissue>
    </source>
</reference>
<organism evidence="1">
    <name type="scientific">Spodoptera frugiperda</name>
    <name type="common">Fall armyworm</name>
    <dbReference type="NCBI Taxonomy" id="7108"/>
    <lineage>
        <taxon>Eukaryota</taxon>
        <taxon>Metazoa</taxon>
        <taxon>Ecdysozoa</taxon>
        <taxon>Arthropoda</taxon>
        <taxon>Hexapoda</taxon>
        <taxon>Insecta</taxon>
        <taxon>Pterygota</taxon>
        <taxon>Neoptera</taxon>
        <taxon>Endopterygota</taxon>
        <taxon>Lepidoptera</taxon>
        <taxon>Glossata</taxon>
        <taxon>Ditrysia</taxon>
        <taxon>Noctuoidea</taxon>
        <taxon>Noctuidae</taxon>
        <taxon>Amphipyrinae</taxon>
        <taxon>Spodoptera</taxon>
    </lineage>
</organism>
<dbReference type="EMBL" id="ODYU01004833">
    <property type="protein sequence ID" value="SOQ45121.1"/>
    <property type="molecule type" value="Genomic_DNA"/>
</dbReference>
<dbReference type="AlphaFoldDB" id="A0A2H1VW91"/>
<gene>
    <name evidence="1" type="ORF">SFRICE_041509</name>
</gene>